<dbReference type="GO" id="GO:0005829">
    <property type="term" value="C:cytosol"/>
    <property type="evidence" value="ECO:0007669"/>
    <property type="project" value="TreeGrafter"/>
</dbReference>
<dbReference type="EC" id="2.7.1.71" evidence="7"/>
<dbReference type="GO" id="GO:0008652">
    <property type="term" value="P:amino acid biosynthetic process"/>
    <property type="evidence" value="ECO:0007669"/>
    <property type="project" value="UniProtKB-KW"/>
</dbReference>
<comment type="function">
    <text evidence="7">Catalyzes the specific phosphorylation of the 3-hydroxyl group of shikimic acid using ATP as a cosubstrate.</text>
</comment>
<dbReference type="UniPathway" id="UPA00053">
    <property type="reaction ID" value="UER00088"/>
</dbReference>
<evidence type="ECO:0000313" key="8">
    <source>
        <dbReference type="EMBL" id="CDR34887.1"/>
    </source>
</evidence>
<feature type="binding site" evidence="7">
    <location>
        <position position="134"/>
    </location>
    <ligand>
        <name>substrate</name>
    </ligand>
</feature>
<keyword evidence="1 7" id="KW-0028">Amino-acid biosynthesis</keyword>
<evidence type="ECO:0000256" key="2">
    <source>
        <dbReference type="ARBA" id="ARBA00022679"/>
    </source>
</evidence>
<dbReference type="GO" id="GO:0000287">
    <property type="term" value="F:magnesium ion binding"/>
    <property type="evidence" value="ECO:0007669"/>
    <property type="project" value="UniProtKB-UniRule"/>
</dbReference>
<dbReference type="SUPFAM" id="SSF52540">
    <property type="entry name" value="P-loop containing nucleoside triphosphate hydrolases"/>
    <property type="match status" value="1"/>
</dbReference>
<comment type="caution">
    <text evidence="8">The sequence shown here is derived from an EMBL/GenBank/DDBJ whole genome shotgun (WGS) entry which is preliminary data.</text>
</comment>
<protein>
    <recommendedName>
        <fullName evidence="7">Shikimate kinase</fullName>
        <shortName evidence="7">SK</shortName>
        <ecNumber evidence="7">2.7.1.71</ecNumber>
    </recommendedName>
</protein>
<dbReference type="PANTHER" id="PTHR21087:SF16">
    <property type="entry name" value="SHIKIMATE KINASE 1, CHLOROPLASTIC"/>
    <property type="match status" value="1"/>
</dbReference>
<evidence type="ECO:0000313" key="9">
    <source>
        <dbReference type="Proteomes" id="UP000031552"/>
    </source>
</evidence>
<dbReference type="eggNOG" id="COG0703">
    <property type="taxonomic scope" value="Bacteria"/>
</dbReference>
<evidence type="ECO:0000256" key="7">
    <source>
        <dbReference type="HAMAP-Rule" id="MF_00109"/>
    </source>
</evidence>
<evidence type="ECO:0000256" key="1">
    <source>
        <dbReference type="ARBA" id="ARBA00022605"/>
    </source>
</evidence>
<feature type="binding site" evidence="7">
    <location>
        <position position="79"/>
    </location>
    <ligand>
        <name>substrate</name>
    </ligand>
</feature>
<dbReference type="OrthoDB" id="9800332at2"/>
<dbReference type="Gene3D" id="3.40.50.300">
    <property type="entry name" value="P-loop containing nucleotide triphosphate hydrolases"/>
    <property type="match status" value="1"/>
</dbReference>
<feature type="binding site" evidence="7">
    <location>
        <begin position="10"/>
        <end position="15"/>
    </location>
    <ligand>
        <name>ATP</name>
        <dbReference type="ChEBI" id="CHEBI:30616"/>
    </ligand>
</feature>
<name>A0A090D072_9BACT</name>
<gene>
    <name evidence="7 8" type="primary">aroK</name>
    <name evidence="8" type="ORF">CSEC_2081</name>
</gene>
<comment type="caution">
    <text evidence="7">Lacks conserved residue(s) required for the propagation of feature annotation.</text>
</comment>
<reference evidence="8" key="2">
    <citation type="submission" date="2014-09" db="EMBL/GenBank/DDBJ databases">
        <title>Criblamydia sequanensis harbors a mega-plasmid encoding arsenite resistance.</title>
        <authorList>
            <person name="Bertelli C."/>
            <person name="Goesmann A."/>
            <person name="Greub G."/>
        </authorList>
    </citation>
    <scope>NUCLEOTIDE SEQUENCE [LARGE SCALE GENOMIC DNA]</scope>
    <source>
        <strain evidence="8">CRIB-18</strain>
    </source>
</reference>
<dbReference type="HAMAP" id="MF_00109">
    <property type="entry name" value="Shikimate_kinase"/>
    <property type="match status" value="1"/>
</dbReference>
<keyword evidence="3 7" id="KW-0547">Nucleotide-binding</keyword>
<comment type="subcellular location">
    <subcellularLocation>
        <location evidence="7">Cytoplasm</location>
    </subcellularLocation>
</comment>
<keyword evidence="7" id="KW-0479">Metal-binding</keyword>
<evidence type="ECO:0000256" key="3">
    <source>
        <dbReference type="ARBA" id="ARBA00022741"/>
    </source>
</evidence>
<keyword evidence="2 7" id="KW-0808">Transferase</keyword>
<comment type="similarity">
    <text evidence="7">Belongs to the shikimate kinase family.</text>
</comment>
<comment type="catalytic activity">
    <reaction evidence="7">
        <text>shikimate + ATP = 3-phosphoshikimate + ADP + H(+)</text>
        <dbReference type="Rhea" id="RHEA:13121"/>
        <dbReference type="ChEBI" id="CHEBI:15378"/>
        <dbReference type="ChEBI" id="CHEBI:30616"/>
        <dbReference type="ChEBI" id="CHEBI:36208"/>
        <dbReference type="ChEBI" id="CHEBI:145989"/>
        <dbReference type="ChEBI" id="CHEBI:456216"/>
        <dbReference type="EC" id="2.7.1.71"/>
    </reaction>
</comment>
<keyword evidence="7" id="KW-0460">Magnesium</keyword>
<reference evidence="8" key="1">
    <citation type="submission" date="2013-12" db="EMBL/GenBank/DDBJ databases">
        <authorList>
            <person name="Linke B."/>
        </authorList>
    </citation>
    <scope>NUCLEOTIDE SEQUENCE [LARGE SCALE GENOMIC DNA]</scope>
    <source>
        <strain evidence="8">CRIB-18</strain>
    </source>
</reference>
<keyword evidence="6 7" id="KW-0057">Aromatic amino acid biosynthesis</keyword>
<keyword evidence="5 7" id="KW-0067">ATP-binding</keyword>
<dbReference type="AlphaFoldDB" id="A0A090D072"/>
<dbReference type="PANTHER" id="PTHR21087">
    <property type="entry name" value="SHIKIMATE KINASE"/>
    <property type="match status" value="1"/>
</dbReference>
<dbReference type="GO" id="GO:0005524">
    <property type="term" value="F:ATP binding"/>
    <property type="evidence" value="ECO:0007669"/>
    <property type="project" value="UniProtKB-UniRule"/>
</dbReference>
<dbReference type="Pfam" id="PF01202">
    <property type="entry name" value="SKI"/>
    <property type="match status" value="1"/>
</dbReference>
<sequence length="165" mass="18496">MKIILIGFMGSGKSSVAGKLSNLFNWPVIEMDQLVLEKTKSKNMDALFAKGGELLLRETELALSEEIASFKESIISTGGGVVLNKIILERLKEPKGKIFFLRASFKTLSMRLANDASRPLFKDILEAESLYNFRQPLYLKAADHVIDADQKTVEEIAEEIFQKAR</sequence>
<dbReference type="RefSeq" id="WP_041018437.1">
    <property type="nucleotide sequence ID" value="NZ_CCEJ010000010.1"/>
</dbReference>
<comment type="subunit">
    <text evidence="7">Monomer.</text>
</comment>
<keyword evidence="4 7" id="KW-0418">Kinase</keyword>
<dbReference type="InterPro" id="IPR000623">
    <property type="entry name" value="Shikimate_kinase/TSH1"/>
</dbReference>
<accession>A0A090D072</accession>
<dbReference type="InterPro" id="IPR027417">
    <property type="entry name" value="P-loop_NTPase"/>
</dbReference>
<evidence type="ECO:0000256" key="4">
    <source>
        <dbReference type="ARBA" id="ARBA00022777"/>
    </source>
</evidence>
<feature type="binding site" evidence="7">
    <location>
        <position position="118"/>
    </location>
    <ligand>
        <name>ATP</name>
        <dbReference type="ChEBI" id="CHEBI:30616"/>
    </ligand>
</feature>
<proteinExistence type="inferred from homology"/>
<dbReference type="GO" id="GO:0009073">
    <property type="term" value="P:aromatic amino acid family biosynthetic process"/>
    <property type="evidence" value="ECO:0007669"/>
    <property type="project" value="UniProtKB-KW"/>
</dbReference>
<dbReference type="InterPro" id="IPR031322">
    <property type="entry name" value="Shikimate/glucono_kinase"/>
</dbReference>
<dbReference type="EMBL" id="CCEJ010000010">
    <property type="protein sequence ID" value="CDR34887.1"/>
    <property type="molecule type" value="Genomic_DNA"/>
</dbReference>
<feature type="binding site" evidence="7">
    <location>
        <position position="32"/>
    </location>
    <ligand>
        <name>substrate</name>
    </ligand>
</feature>
<comment type="pathway">
    <text evidence="7">Metabolic intermediate biosynthesis; chorismate biosynthesis; chorismate from D-erythrose 4-phosphate and phosphoenolpyruvate: step 5/7.</text>
</comment>
<comment type="cofactor">
    <cofactor evidence="7">
        <name>Mg(2+)</name>
        <dbReference type="ChEBI" id="CHEBI:18420"/>
    </cofactor>
    <text evidence="7">Binds 1 Mg(2+) ion per subunit.</text>
</comment>
<dbReference type="GO" id="GO:0004765">
    <property type="term" value="F:shikimate kinase activity"/>
    <property type="evidence" value="ECO:0007669"/>
    <property type="project" value="UniProtKB-UniRule"/>
</dbReference>
<organism evidence="8 9">
    <name type="scientific">Candidatus Criblamydia sequanensis CRIB-18</name>
    <dbReference type="NCBI Taxonomy" id="1437425"/>
    <lineage>
        <taxon>Bacteria</taxon>
        <taxon>Pseudomonadati</taxon>
        <taxon>Chlamydiota</taxon>
        <taxon>Chlamydiia</taxon>
        <taxon>Parachlamydiales</taxon>
        <taxon>Candidatus Criblamydiaceae</taxon>
        <taxon>Candidatus Criblamydia</taxon>
    </lineage>
</organism>
<evidence type="ECO:0000256" key="6">
    <source>
        <dbReference type="ARBA" id="ARBA00023141"/>
    </source>
</evidence>
<dbReference type="Proteomes" id="UP000031552">
    <property type="component" value="Unassembled WGS sequence"/>
</dbReference>
<evidence type="ECO:0000256" key="5">
    <source>
        <dbReference type="ARBA" id="ARBA00022840"/>
    </source>
</evidence>
<dbReference type="PRINTS" id="PR01100">
    <property type="entry name" value="SHIKIMTKNASE"/>
</dbReference>
<dbReference type="CDD" id="cd00464">
    <property type="entry name" value="SK"/>
    <property type="match status" value="1"/>
</dbReference>
<keyword evidence="7" id="KW-0963">Cytoplasm</keyword>
<keyword evidence="9" id="KW-1185">Reference proteome</keyword>
<dbReference type="GO" id="GO:0009423">
    <property type="term" value="P:chorismate biosynthetic process"/>
    <property type="evidence" value="ECO:0007669"/>
    <property type="project" value="UniProtKB-UniRule"/>
</dbReference>
<feature type="binding site" evidence="7">
    <location>
        <position position="14"/>
    </location>
    <ligand>
        <name>Mg(2+)</name>
        <dbReference type="ChEBI" id="CHEBI:18420"/>
    </ligand>
</feature>
<feature type="binding site" evidence="7">
    <location>
        <position position="57"/>
    </location>
    <ligand>
        <name>substrate</name>
    </ligand>
</feature>
<dbReference type="STRING" id="1437425.CSEC_2081"/>